<dbReference type="AlphaFoldDB" id="A0A0F9EK78"/>
<name>A0A0F9EK78_9ZZZZ</name>
<feature type="non-terminal residue" evidence="1">
    <location>
        <position position="398"/>
    </location>
</feature>
<organism evidence="1">
    <name type="scientific">marine sediment metagenome</name>
    <dbReference type="NCBI Taxonomy" id="412755"/>
    <lineage>
        <taxon>unclassified sequences</taxon>
        <taxon>metagenomes</taxon>
        <taxon>ecological metagenomes</taxon>
    </lineage>
</organism>
<sequence>MKQPKCKMCKNLVKKIGGVYCSPACYKKDRIPKKISCQKCDKQFVPHHNTSKYCSVLCRDTAKARKKKACKGCSKVFIPHDTHTRYCSVKCYQEKIQPKEKVMEPTNIHLRSKVQSLEMELREQNKEEGRILEMQRNVAAAVTAERPPKFQPYKLPSGKKQKKPVTAVIMFSDWHIGEVVRAAELEGFGGFAYAFARDYLEQIQHNFLKWVDLARRQHRIDELVVLCLGDFISGDIHRELSVTNEFPVPVQTAKAGLLLGQMILGFTPHFKIVRVIEVGADNHSRLNPKPQFKQKATNSFSYLVYTIANAHLERAKNVKIEFAEGIKYRATIANFVFLCEHGDTVKAWMGIPYYGMERVQGREARWRMSRKEASFHYQAIAHWHVPGIIAGNIFVNGS</sequence>
<accession>A0A0F9EK78</accession>
<comment type="caution">
    <text evidence="1">The sequence shown here is derived from an EMBL/GenBank/DDBJ whole genome shotgun (WGS) entry which is preliminary data.</text>
</comment>
<gene>
    <name evidence="1" type="ORF">LCGC14_2357320</name>
</gene>
<proteinExistence type="predicted"/>
<reference evidence="1" key="1">
    <citation type="journal article" date="2015" name="Nature">
        <title>Complex archaea that bridge the gap between prokaryotes and eukaryotes.</title>
        <authorList>
            <person name="Spang A."/>
            <person name="Saw J.H."/>
            <person name="Jorgensen S.L."/>
            <person name="Zaremba-Niedzwiedzka K."/>
            <person name="Martijn J."/>
            <person name="Lind A.E."/>
            <person name="van Eijk R."/>
            <person name="Schleper C."/>
            <person name="Guy L."/>
            <person name="Ettema T.J."/>
        </authorList>
    </citation>
    <scope>NUCLEOTIDE SEQUENCE</scope>
</reference>
<evidence type="ECO:0000313" key="1">
    <source>
        <dbReference type="EMBL" id="KKL45275.1"/>
    </source>
</evidence>
<protein>
    <submittedName>
        <fullName evidence="1">Uncharacterized protein</fullName>
    </submittedName>
</protein>
<dbReference type="EMBL" id="LAZR01034447">
    <property type="protein sequence ID" value="KKL45275.1"/>
    <property type="molecule type" value="Genomic_DNA"/>
</dbReference>